<dbReference type="Proteomes" id="UP000184063">
    <property type="component" value="Unassembled WGS sequence"/>
</dbReference>
<accession>A0A1M3T5F6</accession>
<proteinExistence type="predicted"/>
<sequence length="73" mass="8399">MPPARDLSWARGKAHIPPTSANLAWIVTCSVHLQLNIHTRFLVPDTDLLCVPIGDYERVNIKRTFSVHWIYFV</sequence>
<gene>
    <name evidence="1" type="ORF">ASPFODRAFT_144603</name>
</gene>
<dbReference type="VEuPathDB" id="FungiDB:ASPFODRAFT_144603"/>
<name>A0A1M3T5F6_ASPLC</name>
<organism evidence="1 2">
    <name type="scientific">Aspergillus luchuensis (strain CBS 106.47)</name>
    <dbReference type="NCBI Taxonomy" id="1137211"/>
    <lineage>
        <taxon>Eukaryota</taxon>
        <taxon>Fungi</taxon>
        <taxon>Dikarya</taxon>
        <taxon>Ascomycota</taxon>
        <taxon>Pezizomycotina</taxon>
        <taxon>Eurotiomycetes</taxon>
        <taxon>Eurotiomycetidae</taxon>
        <taxon>Eurotiales</taxon>
        <taxon>Aspergillaceae</taxon>
        <taxon>Aspergillus</taxon>
        <taxon>Aspergillus subgen. Circumdati</taxon>
    </lineage>
</organism>
<dbReference type="EMBL" id="KV878249">
    <property type="protein sequence ID" value="OJZ81933.1"/>
    <property type="molecule type" value="Genomic_DNA"/>
</dbReference>
<reference evidence="2" key="1">
    <citation type="journal article" date="2017" name="Genome Biol.">
        <title>Comparative genomics reveals high biological diversity and specific adaptations in the industrially and medically important fungal genus Aspergillus.</title>
        <authorList>
            <person name="de Vries R.P."/>
            <person name="Riley R."/>
            <person name="Wiebenga A."/>
            <person name="Aguilar-Osorio G."/>
            <person name="Amillis S."/>
            <person name="Uchima C.A."/>
            <person name="Anderluh G."/>
            <person name="Asadollahi M."/>
            <person name="Askin M."/>
            <person name="Barry K."/>
            <person name="Battaglia E."/>
            <person name="Bayram O."/>
            <person name="Benocci T."/>
            <person name="Braus-Stromeyer S.A."/>
            <person name="Caldana C."/>
            <person name="Canovas D."/>
            <person name="Cerqueira G.C."/>
            <person name="Chen F."/>
            <person name="Chen W."/>
            <person name="Choi C."/>
            <person name="Clum A."/>
            <person name="Dos Santos R.A."/>
            <person name="Damasio A.R."/>
            <person name="Diallinas G."/>
            <person name="Emri T."/>
            <person name="Fekete E."/>
            <person name="Flipphi M."/>
            <person name="Freyberg S."/>
            <person name="Gallo A."/>
            <person name="Gournas C."/>
            <person name="Habgood R."/>
            <person name="Hainaut M."/>
            <person name="Harispe M.L."/>
            <person name="Henrissat B."/>
            <person name="Hilden K.S."/>
            <person name="Hope R."/>
            <person name="Hossain A."/>
            <person name="Karabika E."/>
            <person name="Karaffa L."/>
            <person name="Karanyi Z."/>
            <person name="Krasevec N."/>
            <person name="Kuo A."/>
            <person name="Kusch H."/>
            <person name="LaButti K."/>
            <person name="Lagendijk E.L."/>
            <person name="Lapidus A."/>
            <person name="Levasseur A."/>
            <person name="Lindquist E."/>
            <person name="Lipzen A."/>
            <person name="Logrieco A.F."/>
            <person name="MacCabe A."/>
            <person name="Maekelae M.R."/>
            <person name="Malavazi I."/>
            <person name="Melin P."/>
            <person name="Meyer V."/>
            <person name="Mielnichuk N."/>
            <person name="Miskei M."/>
            <person name="Molnar A.P."/>
            <person name="Mule G."/>
            <person name="Ngan C.Y."/>
            <person name="Orejas M."/>
            <person name="Orosz E."/>
            <person name="Ouedraogo J.P."/>
            <person name="Overkamp K.M."/>
            <person name="Park H.-S."/>
            <person name="Perrone G."/>
            <person name="Piumi F."/>
            <person name="Punt P.J."/>
            <person name="Ram A.F."/>
            <person name="Ramon A."/>
            <person name="Rauscher S."/>
            <person name="Record E."/>
            <person name="Riano-Pachon D.M."/>
            <person name="Robert V."/>
            <person name="Roehrig J."/>
            <person name="Ruller R."/>
            <person name="Salamov A."/>
            <person name="Salih N.S."/>
            <person name="Samson R.A."/>
            <person name="Sandor E."/>
            <person name="Sanguinetti M."/>
            <person name="Schuetze T."/>
            <person name="Sepcic K."/>
            <person name="Shelest E."/>
            <person name="Sherlock G."/>
            <person name="Sophianopoulou V."/>
            <person name="Squina F.M."/>
            <person name="Sun H."/>
            <person name="Susca A."/>
            <person name="Todd R.B."/>
            <person name="Tsang A."/>
            <person name="Unkles S.E."/>
            <person name="van de Wiele N."/>
            <person name="van Rossen-Uffink D."/>
            <person name="Oliveira J.V."/>
            <person name="Vesth T.C."/>
            <person name="Visser J."/>
            <person name="Yu J.-H."/>
            <person name="Zhou M."/>
            <person name="Andersen M.R."/>
            <person name="Archer D.B."/>
            <person name="Baker S.E."/>
            <person name="Benoit I."/>
            <person name="Brakhage A.A."/>
            <person name="Braus G.H."/>
            <person name="Fischer R."/>
            <person name="Frisvad J.C."/>
            <person name="Goldman G.H."/>
            <person name="Houbraken J."/>
            <person name="Oakley B."/>
            <person name="Pocsi I."/>
            <person name="Scazzocchio C."/>
            <person name="Seiboth B."/>
            <person name="vanKuyk P.A."/>
            <person name="Wortman J."/>
            <person name="Dyer P.S."/>
            <person name="Grigoriev I.V."/>
        </authorList>
    </citation>
    <scope>NUCLEOTIDE SEQUENCE [LARGE SCALE GENOMIC DNA]</scope>
    <source>
        <strain evidence="2">CBS 106.47</strain>
    </source>
</reference>
<evidence type="ECO:0000313" key="1">
    <source>
        <dbReference type="EMBL" id="OJZ81933.1"/>
    </source>
</evidence>
<protein>
    <submittedName>
        <fullName evidence="1">Uncharacterized protein</fullName>
    </submittedName>
</protein>
<dbReference type="AlphaFoldDB" id="A0A1M3T5F6"/>
<evidence type="ECO:0000313" key="2">
    <source>
        <dbReference type="Proteomes" id="UP000184063"/>
    </source>
</evidence>